<dbReference type="Pfam" id="PF05137">
    <property type="entry name" value="PilN"/>
    <property type="match status" value="1"/>
</dbReference>
<dbReference type="PANTHER" id="PTHR40278:SF2">
    <property type="entry name" value="TYPE IV PILUS INNER MEMBRANE COMPONENT PILN"/>
    <property type="match status" value="1"/>
</dbReference>
<protein>
    <submittedName>
        <fullName evidence="4">PilN domain-containing protein</fullName>
    </submittedName>
</protein>
<reference evidence="4 5" key="1">
    <citation type="journal article" date="2020" name="Arch. Microbiol.">
        <title>The genome sequence of the giant phototrophic gammaproteobacterium Thiospirillum jenense gives insight into its physiological properties and phylogenetic relationships.</title>
        <authorList>
            <person name="Imhoff J.F."/>
            <person name="Meyer T.E."/>
            <person name="Kyndt J.A."/>
        </authorList>
    </citation>
    <scope>NUCLEOTIDE SEQUENCE [LARGE SCALE GENOMIC DNA]</scope>
    <source>
        <strain evidence="4 5">DSM 216</strain>
    </source>
</reference>
<evidence type="ECO:0000313" key="4">
    <source>
        <dbReference type="EMBL" id="MBB1125665.1"/>
    </source>
</evidence>
<accession>A0A839H875</accession>
<feature type="coiled-coil region" evidence="1">
    <location>
        <begin position="47"/>
        <end position="91"/>
    </location>
</feature>
<name>A0A839H875_9GAMM</name>
<keyword evidence="3" id="KW-0812">Transmembrane</keyword>
<keyword evidence="1" id="KW-0175">Coiled coil</keyword>
<comment type="caution">
    <text evidence="4">The sequence shown here is derived from an EMBL/GenBank/DDBJ whole genome shotgun (WGS) entry which is preliminary data.</text>
</comment>
<dbReference type="EMBL" id="JABVCQ010000008">
    <property type="protein sequence ID" value="MBB1125665.1"/>
    <property type="molecule type" value="Genomic_DNA"/>
</dbReference>
<keyword evidence="3" id="KW-0472">Membrane</keyword>
<dbReference type="GO" id="GO:0043107">
    <property type="term" value="P:type IV pilus-dependent motility"/>
    <property type="evidence" value="ECO:0007669"/>
    <property type="project" value="TreeGrafter"/>
</dbReference>
<feature type="transmembrane region" description="Helical" evidence="3">
    <location>
        <begin position="21"/>
        <end position="43"/>
    </location>
</feature>
<evidence type="ECO:0000256" key="2">
    <source>
        <dbReference type="SAM" id="MobiDB-lite"/>
    </source>
</evidence>
<evidence type="ECO:0000256" key="1">
    <source>
        <dbReference type="SAM" id="Coils"/>
    </source>
</evidence>
<keyword evidence="5" id="KW-1185">Reference proteome</keyword>
<dbReference type="RefSeq" id="WP_182583218.1">
    <property type="nucleotide sequence ID" value="NZ_JABVCQ010000008.1"/>
</dbReference>
<dbReference type="GO" id="GO:0043683">
    <property type="term" value="P:type IV pilus assembly"/>
    <property type="evidence" value="ECO:0007669"/>
    <property type="project" value="TreeGrafter"/>
</dbReference>
<evidence type="ECO:0000313" key="5">
    <source>
        <dbReference type="Proteomes" id="UP000548632"/>
    </source>
</evidence>
<dbReference type="Proteomes" id="UP000548632">
    <property type="component" value="Unassembled WGS sequence"/>
</dbReference>
<sequence length="203" mass="23238">MARINLLPWREVERQRRQRDFVTLIGISVAATIVIGIAVQIQFAHAIEAQTTRNNLLSKEIAQLEAKIKKIEELEKRKQDLLARMGIIQQLQESRPTIVRLFDELVRVMPEGVFLDSLKQTGGNLEVEGSAQSNARVSTLMRNIEQSEWIEKPQLLLIENKDKTGTGLSQFRMSFRQKLTEEAANTPPPSKNKKTNRKRPQKN</sequence>
<dbReference type="AlphaFoldDB" id="A0A839H875"/>
<feature type="compositionally biased region" description="Basic residues" evidence="2">
    <location>
        <begin position="191"/>
        <end position="203"/>
    </location>
</feature>
<proteinExistence type="predicted"/>
<organism evidence="4 5">
    <name type="scientific">Thiospirillum jenense</name>
    <dbReference type="NCBI Taxonomy" id="1653858"/>
    <lineage>
        <taxon>Bacteria</taxon>
        <taxon>Pseudomonadati</taxon>
        <taxon>Pseudomonadota</taxon>
        <taxon>Gammaproteobacteria</taxon>
        <taxon>Chromatiales</taxon>
        <taxon>Chromatiaceae</taxon>
        <taxon>Thiospirillum</taxon>
    </lineage>
</organism>
<evidence type="ECO:0000256" key="3">
    <source>
        <dbReference type="SAM" id="Phobius"/>
    </source>
</evidence>
<dbReference type="InterPro" id="IPR052534">
    <property type="entry name" value="Extracell_DNA_Util/SecSys_Comp"/>
</dbReference>
<dbReference type="InterPro" id="IPR007813">
    <property type="entry name" value="PilN"/>
</dbReference>
<feature type="region of interest" description="Disordered" evidence="2">
    <location>
        <begin position="170"/>
        <end position="203"/>
    </location>
</feature>
<gene>
    <name evidence="4" type="ORF">HUK38_05380</name>
</gene>
<dbReference type="PANTHER" id="PTHR40278">
    <property type="entry name" value="DNA UTILIZATION PROTEIN HOFN"/>
    <property type="match status" value="1"/>
</dbReference>
<keyword evidence="3" id="KW-1133">Transmembrane helix</keyword>